<gene>
    <name evidence="1" type="ORF">E2C01_018880</name>
</gene>
<organism evidence="1 2">
    <name type="scientific">Portunus trituberculatus</name>
    <name type="common">Swimming crab</name>
    <name type="synonym">Neptunus trituberculatus</name>
    <dbReference type="NCBI Taxonomy" id="210409"/>
    <lineage>
        <taxon>Eukaryota</taxon>
        <taxon>Metazoa</taxon>
        <taxon>Ecdysozoa</taxon>
        <taxon>Arthropoda</taxon>
        <taxon>Crustacea</taxon>
        <taxon>Multicrustacea</taxon>
        <taxon>Malacostraca</taxon>
        <taxon>Eumalacostraca</taxon>
        <taxon>Eucarida</taxon>
        <taxon>Decapoda</taxon>
        <taxon>Pleocyemata</taxon>
        <taxon>Brachyura</taxon>
        <taxon>Eubrachyura</taxon>
        <taxon>Portunoidea</taxon>
        <taxon>Portunidae</taxon>
        <taxon>Portuninae</taxon>
        <taxon>Portunus</taxon>
    </lineage>
</organism>
<protein>
    <submittedName>
        <fullName evidence="1">Uncharacterized protein</fullName>
    </submittedName>
</protein>
<accession>A0A5B7DWG5</accession>
<sequence length="66" mass="7040">MDHKRFYSDLARGGSVVGDAAGVEATRTTRITTSATTITTNATTSCRRLAWGGHVVGMVARTRERG</sequence>
<dbReference type="EMBL" id="VSRR010001504">
    <property type="protein sequence ID" value="MPC25758.1"/>
    <property type="molecule type" value="Genomic_DNA"/>
</dbReference>
<evidence type="ECO:0000313" key="1">
    <source>
        <dbReference type="EMBL" id="MPC25758.1"/>
    </source>
</evidence>
<evidence type="ECO:0000313" key="2">
    <source>
        <dbReference type="Proteomes" id="UP000324222"/>
    </source>
</evidence>
<name>A0A5B7DWG5_PORTR</name>
<comment type="caution">
    <text evidence="1">The sequence shown here is derived from an EMBL/GenBank/DDBJ whole genome shotgun (WGS) entry which is preliminary data.</text>
</comment>
<dbReference type="Proteomes" id="UP000324222">
    <property type="component" value="Unassembled WGS sequence"/>
</dbReference>
<dbReference type="AlphaFoldDB" id="A0A5B7DWG5"/>
<proteinExistence type="predicted"/>
<reference evidence="1 2" key="1">
    <citation type="submission" date="2019-05" db="EMBL/GenBank/DDBJ databases">
        <title>Another draft genome of Portunus trituberculatus and its Hox gene families provides insights of decapod evolution.</title>
        <authorList>
            <person name="Jeong J.-H."/>
            <person name="Song I."/>
            <person name="Kim S."/>
            <person name="Choi T."/>
            <person name="Kim D."/>
            <person name="Ryu S."/>
            <person name="Kim W."/>
        </authorList>
    </citation>
    <scope>NUCLEOTIDE SEQUENCE [LARGE SCALE GENOMIC DNA]</scope>
    <source>
        <tissue evidence="1">Muscle</tissue>
    </source>
</reference>
<keyword evidence="2" id="KW-1185">Reference proteome</keyword>